<evidence type="ECO:0000313" key="2">
    <source>
        <dbReference type="Proteomes" id="UP001589575"/>
    </source>
</evidence>
<gene>
    <name evidence="1" type="ORF">ACFFX0_05825</name>
</gene>
<reference evidence="1 2" key="1">
    <citation type="submission" date="2024-09" db="EMBL/GenBank/DDBJ databases">
        <authorList>
            <person name="Sun Q."/>
            <person name="Mori K."/>
        </authorList>
    </citation>
    <scope>NUCLEOTIDE SEQUENCE [LARGE SCALE GENOMIC DNA]</scope>
    <source>
        <strain evidence="1 2">CCM 7609</strain>
    </source>
</reference>
<proteinExistence type="predicted"/>
<dbReference type="Proteomes" id="UP001589575">
    <property type="component" value="Unassembled WGS sequence"/>
</dbReference>
<sequence>MHPGQPRRVLGPHRAQMCRGAVPQDDIGFPVGRIFGGFRLLTHRITVDNSRPSR</sequence>
<organism evidence="1 2">
    <name type="scientific">Citricoccus parietis</name>
    <dbReference type="NCBI Taxonomy" id="592307"/>
    <lineage>
        <taxon>Bacteria</taxon>
        <taxon>Bacillati</taxon>
        <taxon>Actinomycetota</taxon>
        <taxon>Actinomycetes</taxon>
        <taxon>Micrococcales</taxon>
        <taxon>Micrococcaceae</taxon>
        <taxon>Citricoccus</taxon>
    </lineage>
</organism>
<name>A0ABV5FVN0_9MICC</name>
<keyword evidence="2" id="KW-1185">Reference proteome</keyword>
<protein>
    <submittedName>
        <fullName evidence="1">Uncharacterized protein</fullName>
    </submittedName>
</protein>
<evidence type="ECO:0000313" key="1">
    <source>
        <dbReference type="EMBL" id="MFB9070736.1"/>
    </source>
</evidence>
<comment type="caution">
    <text evidence="1">The sequence shown here is derived from an EMBL/GenBank/DDBJ whole genome shotgun (WGS) entry which is preliminary data.</text>
</comment>
<dbReference type="EMBL" id="JBHMFI010000001">
    <property type="protein sequence ID" value="MFB9070736.1"/>
    <property type="molecule type" value="Genomic_DNA"/>
</dbReference>
<accession>A0ABV5FVN0</accession>